<name>A0A8S1H230_9PELO</name>
<keyword evidence="2" id="KW-1185">Reference proteome</keyword>
<reference evidence="1" key="1">
    <citation type="submission" date="2020-10" db="EMBL/GenBank/DDBJ databases">
        <authorList>
            <person name="Kikuchi T."/>
        </authorList>
    </citation>
    <scope>NUCLEOTIDE SEQUENCE</scope>
    <source>
        <strain evidence="1">NKZ352</strain>
    </source>
</reference>
<evidence type="ECO:0000313" key="1">
    <source>
        <dbReference type="EMBL" id="CAD6187390.1"/>
    </source>
</evidence>
<accession>A0A8S1H230</accession>
<dbReference type="Proteomes" id="UP000835052">
    <property type="component" value="Unassembled WGS sequence"/>
</dbReference>
<dbReference type="EMBL" id="CAJGYM010000006">
    <property type="protein sequence ID" value="CAD6187390.1"/>
    <property type="molecule type" value="Genomic_DNA"/>
</dbReference>
<dbReference type="AlphaFoldDB" id="A0A8S1H230"/>
<proteinExistence type="predicted"/>
<protein>
    <submittedName>
        <fullName evidence="1">Uncharacterized protein</fullName>
    </submittedName>
</protein>
<gene>
    <name evidence="1" type="ORF">CAUJ_LOCUS3309</name>
</gene>
<organism evidence="1 2">
    <name type="scientific">Caenorhabditis auriculariae</name>
    <dbReference type="NCBI Taxonomy" id="2777116"/>
    <lineage>
        <taxon>Eukaryota</taxon>
        <taxon>Metazoa</taxon>
        <taxon>Ecdysozoa</taxon>
        <taxon>Nematoda</taxon>
        <taxon>Chromadorea</taxon>
        <taxon>Rhabditida</taxon>
        <taxon>Rhabditina</taxon>
        <taxon>Rhabditomorpha</taxon>
        <taxon>Rhabditoidea</taxon>
        <taxon>Rhabditidae</taxon>
        <taxon>Peloderinae</taxon>
        <taxon>Caenorhabditis</taxon>
    </lineage>
</organism>
<evidence type="ECO:0000313" key="2">
    <source>
        <dbReference type="Proteomes" id="UP000835052"/>
    </source>
</evidence>
<sequence length="104" mass="12223">MVVFPEVVMESRPTTQMQEENPWRPVLVMRAPMQLHGTHLFPQDNDKGHFRQPLQTKEVPPLPELPVNVSKHQFHLLQSSTKRQYDTDSLGIFDDFLIRFVHPH</sequence>
<comment type="caution">
    <text evidence="1">The sequence shown here is derived from an EMBL/GenBank/DDBJ whole genome shotgun (WGS) entry which is preliminary data.</text>
</comment>